<dbReference type="InterPro" id="IPR000683">
    <property type="entry name" value="Gfo/Idh/MocA-like_OxRdtase_N"/>
</dbReference>
<dbReference type="InterPro" id="IPR055170">
    <property type="entry name" value="GFO_IDH_MocA-like_dom"/>
</dbReference>
<evidence type="ECO:0000259" key="1">
    <source>
        <dbReference type="Pfam" id="PF01408"/>
    </source>
</evidence>
<organism evidence="3 4">
    <name type="scientific">Lentzea rhizosphaerae</name>
    <dbReference type="NCBI Taxonomy" id="2041025"/>
    <lineage>
        <taxon>Bacteria</taxon>
        <taxon>Bacillati</taxon>
        <taxon>Actinomycetota</taxon>
        <taxon>Actinomycetes</taxon>
        <taxon>Pseudonocardiales</taxon>
        <taxon>Pseudonocardiaceae</taxon>
        <taxon>Lentzea</taxon>
    </lineage>
</organism>
<dbReference type="PANTHER" id="PTHR43377:SF1">
    <property type="entry name" value="BILIVERDIN REDUCTASE A"/>
    <property type="match status" value="1"/>
</dbReference>
<keyword evidence="4" id="KW-1185">Reference proteome</keyword>
<name>A0ABV8CAX8_9PSEU</name>
<dbReference type="Proteomes" id="UP001595690">
    <property type="component" value="Unassembled WGS sequence"/>
</dbReference>
<dbReference type="InterPro" id="IPR036291">
    <property type="entry name" value="NAD(P)-bd_dom_sf"/>
</dbReference>
<evidence type="ECO:0000313" key="4">
    <source>
        <dbReference type="Proteomes" id="UP001595690"/>
    </source>
</evidence>
<sequence length="326" mass="34981">MSARPKVALVGAGTMGSLHARVLSQSDRVDFKFVVEHNAQTGQAIADRFGIEYTDSLDGLKDVDAVVIAAATEAHYAIAKQALELGKPLLIEKPLAATYAQSEELVAESEKRGLPLVCGFLERFNPAILTARQFVGEVVQINAMRHSPFVPRIKTGVAGDLLIHDVDLAIRFVGNAPAAVKGSFGFFHKQSQDNGSEDSADATMSFESGALATISASRISQRKVRQISVLEIDRLIEIDLLRRDITIYKHVADSPAADGVGYQSQTVIELPTILQSAEPLAAQLNHFLNLLELGAGSDEVLAERNAILPAHKVVHEATISATNGKA</sequence>
<comment type="caution">
    <text evidence="3">The sequence shown here is derived from an EMBL/GenBank/DDBJ whole genome shotgun (WGS) entry which is preliminary data.</text>
</comment>
<proteinExistence type="predicted"/>
<dbReference type="Pfam" id="PF22725">
    <property type="entry name" value="GFO_IDH_MocA_C3"/>
    <property type="match status" value="1"/>
</dbReference>
<dbReference type="Gene3D" id="3.30.360.10">
    <property type="entry name" value="Dihydrodipicolinate Reductase, domain 2"/>
    <property type="match status" value="1"/>
</dbReference>
<accession>A0ABV8CAX8</accession>
<dbReference type="RefSeq" id="WP_382381175.1">
    <property type="nucleotide sequence ID" value="NZ_JBHRZI010000057.1"/>
</dbReference>
<evidence type="ECO:0000313" key="3">
    <source>
        <dbReference type="EMBL" id="MFC3899138.1"/>
    </source>
</evidence>
<reference evidence="4" key="1">
    <citation type="journal article" date="2019" name="Int. J. Syst. Evol. Microbiol.">
        <title>The Global Catalogue of Microorganisms (GCM) 10K type strain sequencing project: providing services to taxonomists for standard genome sequencing and annotation.</title>
        <authorList>
            <consortium name="The Broad Institute Genomics Platform"/>
            <consortium name="The Broad Institute Genome Sequencing Center for Infectious Disease"/>
            <person name="Wu L."/>
            <person name="Ma J."/>
        </authorList>
    </citation>
    <scope>NUCLEOTIDE SEQUENCE [LARGE SCALE GENOMIC DNA]</scope>
    <source>
        <strain evidence="4">CGMCC 4.7405</strain>
    </source>
</reference>
<feature type="domain" description="Gfo/Idh/MocA-like oxidoreductase N-terminal" evidence="1">
    <location>
        <begin position="6"/>
        <end position="119"/>
    </location>
</feature>
<dbReference type="Pfam" id="PF01408">
    <property type="entry name" value="GFO_IDH_MocA"/>
    <property type="match status" value="1"/>
</dbReference>
<dbReference type="SUPFAM" id="SSF55347">
    <property type="entry name" value="Glyceraldehyde-3-phosphate dehydrogenase-like, C-terminal domain"/>
    <property type="match status" value="1"/>
</dbReference>
<dbReference type="InterPro" id="IPR051450">
    <property type="entry name" value="Gfo/Idh/MocA_Oxidoreductases"/>
</dbReference>
<gene>
    <name evidence="3" type="ORF">ACFOWZ_47400</name>
</gene>
<dbReference type="EMBL" id="JBHRZI010000057">
    <property type="protein sequence ID" value="MFC3899138.1"/>
    <property type="molecule type" value="Genomic_DNA"/>
</dbReference>
<dbReference type="SUPFAM" id="SSF51735">
    <property type="entry name" value="NAD(P)-binding Rossmann-fold domains"/>
    <property type="match status" value="1"/>
</dbReference>
<evidence type="ECO:0000259" key="2">
    <source>
        <dbReference type="Pfam" id="PF22725"/>
    </source>
</evidence>
<feature type="domain" description="GFO/IDH/MocA-like oxidoreductase" evidence="2">
    <location>
        <begin position="134"/>
        <end position="223"/>
    </location>
</feature>
<dbReference type="Gene3D" id="3.40.50.720">
    <property type="entry name" value="NAD(P)-binding Rossmann-like Domain"/>
    <property type="match status" value="1"/>
</dbReference>
<dbReference type="PANTHER" id="PTHR43377">
    <property type="entry name" value="BILIVERDIN REDUCTASE A"/>
    <property type="match status" value="1"/>
</dbReference>
<protein>
    <submittedName>
        <fullName evidence="3">Gfo/Idh/MocA family protein</fullName>
    </submittedName>
</protein>